<sequence length="103" mass="11306">MYKLNCDAALNQKASWVWDPGCAGMDSVVLMAVRNGLSTAKSAGLWLVAVEIDSLMVINLLKCDKLNVTHELGMIMIVKVVWMEVVPSWIEAVVNSDCTTNVH</sequence>
<name>A0A2P5EBG3_TREOI</name>
<dbReference type="Proteomes" id="UP000237000">
    <property type="component" value="Unassembled WGS sequence"/>
</dbReference>
<protein>
    <submittedName>
        <fullName evidence="1">Uncharacterized protein</fullName>
    </submittedName>
</protein>
<dbReference type="EMBL" id="JXTC01000188">
    <property type="protein sequence ID" value="PON82846.1"/>
    <property type="molecule type" value="Genomic_DNA"/>
</dbReference>
<comment type="caution">
    <text evidence="1">The sequence shown here is derived from an EMBL/GenBank/DDBJ whole genome shotgun (WGS) entry which is preliminary data.</text>
</comment>
<accession>A0A2P5EBG3</accession>
<organism evidence="1 2">
    <name type="scientific">Trema orientale</name>
    <name type="common">Charcoal tree</name>
    <name type="synonym">Celtis orientalis</name>
    <dbReference type="NCBI Taxonomy" id="63057"/>
    <lineage>
        <taxon>Eukaryota</taxon>
        <taxon>Viridiplantae</taxon>
        <taxon>Streptophyta</taxon>
        <taxon>Embryophyta</taxon>
        <taxon>Tracheophyta</taxon>
        <taxon>Spermatophyta</taxon>
        <taxon>Magnoliopsida</taxon>
        <taxon>eudicotyledons</taxon>
        <taxon>Gunneridae</taxon>
        <taxon>Pentapetalae</taxon>
        <taxon>rosids</taxon>
        <taxon>fabids</taxon>
        <taxon>Rosales</taxon>
        <taxon>Cannabaceae</taxon>
        <taxon>Trema</taxon>
    </lineage>
</organism>
<proteinExistence type="predicted"/>
<gene>
    <name evidence="1" type="ORF">TorRG33x02_214200</name>
</gene>
<evidence type="ECO:0000313" key="1">
    <source>
        <dbReference type="EMBL" id="PON82846.1"/>
    </source>
</evidence>
<dbReference type="AlphaFoldDB" id="A0A2P5EBG3"/>
<evidence type="ECO:0000313" key="2">
    <source>
        <dbReference type="Proteomes" id="UP000237000"/>
    </source>
</evidence>
<dbReference type="InParanoid" id="A0A2P5EBG3"/>
<reference evidence="2" key="1">
    <citation type="submission" date="2016-06" db="EMBL/GenBank/DDBJ databases">
        <title>Parallel loss of symbiosis genes in relatives of nitrogen-fixing non-legume Parasponia.</title>
        <authorList>
            <person name="Van Velzen R."/>
            <person name="Holmer R."/>
            <person name="Bu F."/>
            <person name="Rutten L."/>
            <person name="Van Zeijl A."/>
            <person name="Liu W."/>
            <person name="Santuari L."/>
            <person name="Cao Q."/>
            <person name="Sharma T."/>
            <person name="Shen D."/>
            <person name="Roswanjaya Y."/>
            <person name="Wardhani T."/>
            <person name="Kalhor M.S."/>
            <person name="Jansen J."/>
            <person name="Van den Hoogen J."/>
            <person name="Gungor B."/>
            <person name="Hartog M."/>
            <person name="Hontelez J."/>
            <person name="Verver J."/>
            <person name="Yang W.-C."/>
            <person name="Schijlen E."/>
            <person name="Repin R."/>
            <person name="Schilthuizen M."/>
            <person name="Schranz E."/>
            <person name="Heidstra R."/>
            <person name="Miyata K."/>
            <person name="Fedorova E."/>
            <person name="Kohlen W."/>
            <person name="Bisseling T."/>
            <person name="Smit S."/>
            <person name="Geurts R."/>
        </authorList>
    </citation>
    <scope>NUCLEOTIDE SEQUENCE [LARGE SCALE GENOMIC DNA]</scope>
    <source>
        <strain evidence="2">cv. RG33-2</strain>
    </source>
</reference>
<keyword evidence="2" id="KW-1185">Reference proteome</keyword>